<evidence type="ECO:0000256" key="5">
    <source>
        <dbReference type="ARBA" id="ARBA00012756"/>
    </source>
</evidence>
<dbReference type="GO" id="GO:0005990">
    <property type="term" value="P:lactose catabolic process"/>
    <property type="evidence" value="ECO:0007669"/>
    <property type="project" value="TreeGrafter"/>
</dbReference>
<dbReference type="GO" id="GO:0030246">
    <property type="term" value="F:carbohydrate binding"/>
    <property type="evidence" value="ECO:0007669"/>
    <property type="project" value="InterPro"/>
</dbReference>
<dbReference type="Gene3D" id="2.60.120.260">
    <property type="entry name" value="Galactose-binding domain-like"/>
    <property type="match status" value="1"/>
</dbReference>
<evidence type="ECO:0000313" key="13">
    <source>
        <dbReference type="EMBL" id="PWJ60055.1"/>
    </source>
</evidence>
<dbReference type="SUPFAM" id="SSF49785">
    <property type="entry name" value="Galactose-binding domain-like"/>
    <property type="match status" value="1"/>
</dbReference>
<dbReference type="InterPro" id="IPR006104">
    <property type="entry name" value="Glyco_hydro_2_N"/>
</dbReference>
<keyword evidence="8 10" id="KW-0326">Glycosidase</keyword>
<dbReference type="EMBL" id="QGDT01000001">
    <property type="protein sequence ID" value="PWJ60055.1"/>
    <property type="molecule type" value="Genomic_DNA"/>
</dbReference>
<dbReference type="Gene3D" id="3.20.20.80">
    <property type="entry name" value="Glycosidases"/>
    <property type="match status" value="1"/>
</dbReference>
<dbReference type="InterPro" id="IPR006102">
    <property type="entry name" value="Ig-like_GH2"/>
</dbReference>
<dbReference type="Gene3D" id="2.70.98.10">
    <property type="match status" value="1"/>
</dbReference>
<dbReference type="PROSITE" id="PS00608">
    <property type="entry name" value="GLYCOSYL_HYDROL_F2_2"/>
    <property type="match status" value="1"/>
</dbReference>
<keyword evidence="6 10" id="KW-0378">Hydrolase</keyword>
<evidence type="ECO:0000256" key="3">
    <source>
        <dbReference type="ARBA" id="ARBA00007401"/>
    </source>
</evidence>
<dbReference type="Pfam" id="PF16353">
    <property type="entry name" value="LacZ_4"/>
    <property type="match status" value="1"/>
</dbReference>
<dbReference type="InterPro" id="IPR008979">
    <property type="entry name" value="Galactose-bd-like_sf"/>
</dbReference>
<accession>A0A316AQN4</accession>
<dbReference type="Pfam" id="PF02836">
    <property type="entry name" value="Glyco_hydro_2_C"/>
    <property type="match status" value="1"/>
</dbReference>
<dbReference type="Pfam" id="PF00703">
    <property type="entry name" value="Glyco_hydro_2"/>
    <property type="match status" value="1"/>
</dbReference>
<reference evidence="13 14" key="1">
    <citation type="submission" date="2018-03" db="EMBL/GenBank/DDBJ databases">
        <title>Genomic Encyclopedia of Archaeal and Bacterial Type Strains, Phase II (KMG-II): from individual species to whole genera.</title>
        <authorList>
            <person name="Goeker M."/>
        </authorList>
    </citation>
    <scope>NUCLEOTIDE SEQUENCE [LARGE SCALE GENOMIC DNA]</scope>
    <source>
        <strain evidence="13 14">DSM 100346</strain>
    </source>
</reference>
<dbReference type="PANTHER" id="PTHR46323:SF2">
    <property type="entry name" value="BETA-GALACTOSIDASE"/>
    <property type="match status" value="1"/>
</dbReference>
<dbReference type="InterPro" id="IPR023232">
    <property type="entry name" value="Glyco_hydro_2_AS"/>
</dbReference>
<feature type="chain" id="PRO_5016391743" description="Beta-galactosidase" evidence="11">
    <location>
        <begin position="20"/>
        <end position="1090"/>
    </location>
</feature>
<keyword evidence="14" id="KW-1185">Reference proteome</keyword>
<evidence type="ECO:0000256" key="6">
    <source>
        <dbReference type="ARBA" id="ARBA00022801"/>
    </source>
</evidence>
<keyword evidence="7" id="KW-0106">Calcium</keyword>
<dbReference type="InterPro" id="IPR023230">
    <property type="entry name" value="Glyco_hydro_2_CS"/>
</dbReference>
<dbReference type="GO" id="GO:0009341">
    <property type="term" value="C:beta-galactosidase complex"/>
    <property type="evidence" value="ECO:0007669"/>
    <property type="project" value="InterPro"/>
</dbReference>
<dbReference type="InterPro" id="IPR011013">
    <property type="entry name" value="Gal_mutarotase_sf_dom"/>
</dbReference>
<dbReference type="Pfam" id="PF02837">
    <property type="entry name" value="Glyco_hydro_2_N"/>
    <property type="match status" value="1"/>
</dbReference>
<dbReference type="InterPro" id="IPR017853">
    <property type="entry name" value="GH"/>
</dbReference>
<dbReference type="InterPro" id="IPR032312">
    <property type="entry name" value="LacZ_4"/>
</dbReference>
<evidence type="ECO:0000256" key="8">
    <source>
        <dbReference type="ARBA" id="ARBA00023295"/>
    </source>
</evidence>
<evidence type="ECO:0000313" key="14">
    <source>
        <dbReference type="Proteomes" id="UP000245880"/>
    </source>
</evidence>
<dbReference type="InterPro" id="IPR006103">
    <property type="entry name" value="Glyco_hydro_2_cat"/>
</dbReference>
<keyword evidence="11" id="KW-0732">Signal</keyword>
<evidence type="ECO:0000256" key="7">
    <source>
        <dbReference type="ARBA" id="ARBA00022837"/>
    </source>
</evidence>
<comment type="cofactor">
    <cofactor evidence="2">
        <name>Ca(2+)</name>
        <dbReference type="ChEBI" id="CHEBI:29108"/>
    </cofactor>
</comment>
<dbReference type="InterPro" id="IPR050347">
    <property type="entry name" value="Bact_Beta-galactosidase"/>
</dbReference>
<dbReference type="InterPro" id="IPR036156">
    <property type="entry name" value="Beta-gal/glucu_dom_sf"/>
</dbReference>
<evidence type="ECO:0000256" key="2">
    <source>
        <dbReference type="ARBA" id="ARBA00001913"/>
    </source>
</evidence>
<dbReference type="PANTHER" id="PTHR46323">
    <property type="entry name" value="BETA-GALACTOSIDASE"/>
    <property type="match status" value="1"/>
</dbReference>
<dbReference type="OrthoDB" id="857501at2"/>
<organism evidence="13 14">
    <name type="scientific">Dyadobacter jejuensis</name>
    <dbReference type="NCBI Taxonomy" id="1082580"/>
    <lineage>
        <taxon>Bacteria</taxon>
        <taxon>Pseudomonadati</taxon>
        <taxon>Bacteroidota</taxon>
        <taxon>Cytophagia</taxon>
        <taxon>Cytophagales</taxon>
        <taxon>Spirosomataceae</taxon>
        <taxon>Dyadobacter</taxon>
    </lineage>
</organism>
<dbReference type="PRINTS" id="PR00132">
    <property type="entry name" value="GLHYDRLASE2"/>
</dbReference>
<comment type="similarity">
    <text evidence="3 10">Belongs to the glycosyl hydrolase 2 family.</text>
</comment>
<comment type="subunit">
    <text evidence="4">Monomer.</text>
</comment>
<name>A0A316AQN4_9BACT</name>
<sequence length="1090" mass="123393">MRFLSITLLFCLYLSTTKAQHIPEWQDPQVISVNTERPRADFTPYPSESDAKVFNKETPLVRSLNGNWHFKWVSHPNAVPEGFFNAAYPATNWETIPIPSNWQVIGALEGRAYDPPIFSNIKHPFHADPPKISEEKNAVGLYKTTFTVNETVNKSAYMLRFDGVQSACYVWLNGVALGYHEDSMTPFEFQVSDLLTEGENHLAVQVINWSTGSYLEDQDFWRLSGIFRNVSLIKRPLVNISDFTVNTPFDSEYTNADLSISAFVKNNDQEAVYAHQLVFTLYDARGEAVVKPTNQILRSIGGGEEASVRLHLPISQPVQWSAENPYLYTLTIQLMNSDGRVLEATSQRVGFREVKIKGGQLLLNGKAITLKGVNRHEFDPNTGRVVDRETMIRDITLMKQHHINAVRSSHYPNVGEWYDLCDQYGLYVMDEANIESHELWQKNIILAAKPEWKQAFVARANAMVERDKNHPSILIWSLGNESGMGRNFTAMADFIRLADPSRPIHYEGRQDYKPTTLSSFDIISVMYPSISDMKELVAKDKTRPLIVCEYAHGMGNSIGNLQEYWDVIEKNPTMQGGFIWDWVDQGLRLKDANGNYYWDYFNTIDGANAGDGLVNPDRQPQPELQEVKKVYQYIRLEAPKKLGENSQQVVVKNGYDFENLSRYAGKWTLLESGKTIESGTLPDLTVLPHQSKSIEVPFKTPEHPKPGAEYHLTVSFEQKDSSAYAPKGHVVAWEQFEVDLPTPTKKSRSIAGSPPLKLTQINNNLLQISGEDFSVLFDRAKGGLTSFKNNLQEMLKEPLVANFWRVPTDNDLGGTEKSYASQWQKAGLDQLKLTGVTYQVSKINTQAVRVLFKNTFGNPDRQIKVNTLYTVYATGDVHVLNQYELEGQWPALPRVGQQMTMPSYFDNMSWFGRGPHESYADRKLGASLGIYSGTIAAQHFPYISPQENGNKTDVRWASFTNEHGLGLLVTADSLLNLTAHDYSAEELIAAKKRTAVLSRNSGTYLHLDLAQMGLGGDDSWSPRVHEAFLLTQKQYQYGFRLSPINKQSKIDDIVLGQLPFQKNTFDQLVDETFENPEALVKKPTRGRRRR</sequence>
<dbReference type="GO" id="GO:0004565">
    <property type="term" value="F:beta-galactosidase activity"/>
    <property type="evidence" value="ECO:0007669"/>
    <property type="project" value="UniProtKB-EC"/>
</dbReference>
<dbReference type="InterPro" id="IPR006101">
    <property type="entry name" value="Glyco_hydro_2"/>
</dbReference>
<evidence type="ECO:0000256" key="11">
    <source>
        <dbReference type="SAM" id="SignalP"/>
    </source>
</evidence>
<evidence type="ECO:0000256" key="9">
    <source>
        <dbReference type="ARBA" id="ARBA00032230"/>
    </source>
</evidence>
<dbReference type="Pfam" id="PF02929">
    <property type="entry name" value="Bgal_small_N"/>
    <property type="match status" value="1"/>
</dbReference>
<evidence type="ECO:0000259" key="12">
    <source>
        <dbReference type="SMART" id="SM01038"/>
    </source>
</evidence>
<dbReference type="AlphaFoldDB" id="A0A316AQN4"/>
<dbReference type="InterPro" id="IPR014718">
    <property type="entry name" value="GH-type_carb-bd"/>
</dbReference>
<evidence type="ECO:0000256" key="4">
    <source>
        <dbReference type="ARBA" id="ARBA00011245"/>
    </source>
</evidence>
<protein>
    <recommendedName>
        <fullName evidence="5 10">Beta-galactosidase</fullName>
        <ecNumber evidence="5 10">3.2.1.23</ecNumber>
    </recommendedName>
    <alternativeName>
        <fullName evidence="9 10">Lactase</fullName>
    </alternativeName>
</protein>
<dbReference type="SMART" id="SM01038">
    <property type="entry name" value="Bgal_small_N"/>
    <property type="match status" value="1"/>
</dbReference>
<dbReference type="InterPro" id="IPR004199">
    <property type="entry name" value="B-gal_small/dom_5"/>
</dbReference>
<gene>
    <name evidence="13" type="ORF">CLV98_101231</name>
</gene>
<dbReference type="InterPro" id="IPR013783">
    <property type="entry name" value="Ig-like_fold"/>
</dbReference>
<feature type="domain" description="Beta galactosidase small chain/" evidence="12">
    <location>
        <begin position="767"/>
        <end position="1042"/>
    </location>
</feature>
<dbReference type="Gene3D" id="2.60.40.10">
    <property type="entry name" value="Immunoglobulins"/>
    <property type="match status" value="2"/>
</dbReference>
<dbReference type="PROSITE" id="PS00719">
    <property type="entry name" value="GLYCOSYL_HYDROL_F2_1"/>
    <property type="match status" value="1"/>
</dbReference>
<dbReference type="SUPFAM" id="SSF51445">
    <property type="entry name" value="(Trans)glycosidases"/>
    <property type="match status" value="1"/>
</dbReference>
<dbReference type="SUPFAM" id="SSF74650">
    <property type="entry name" value="Galactose mutarotase-like"/>
    <property type="match status" value="1"/>
</dbReference>
<feature type="signal peptide" evidence="11">
    <location>
        <begin position="1"/>
        <end position="19"/>
    </location>
</feature>
<dbReference type="EC" id="3.2.1.23" evidence="5 10"/>
<evidence type="ECO:0000256" key="10">
    <source>
        <dbReference type="RuleBase" id="RU361154"/>
    </source>
</evidence>
<proteinExistence type="inferred from homology"/>
<comment type="catalytic activity">
    <reaction evidence="1 10">
        <text>Hydrolysis of terminal non-reducing beta-D-galactose residues in beta-D-galactosides.</text>
        <dbReference type="EC" id="3.2.1.23"/>
    </reaction>
</comment>
<evidence type="ECO:0000256" key="1">
    <source>
        <dbReference type="ARBA" id="ARBA00001412"/>
    </source>
</evidence>
<comment type="caution">
    <text evidence="13">The sequence shown here is derived from an EMBL/GenBank/DDBJ whole genome shotgun (WGS) entry which is preliminary data.</text>
</comment>
<dbReference type="SUPFAM" id="SSF49303">
    <property type="entry name" value="beta-Galactosidase/glucuronidase domain"/>
    <property type="match status" value="2"/>
</dbReference>
<dbReference type="Proteomes" id="UP000245880">
    <property type="component" value="Unassembled WGS sequence"/>
</dbReference>